<gene>
    <name evidence="1" type="ORF">BDN70DRAFT_985196</name>
</gene>
<name>A0A9P5YKC3_9AGAR</name>
<proteinExistence type="predicted"/>
<reference evidence="1" key="1">
    <citation type="submission" date="2020-11" db="EMBL/GenBank/DDBJ databases">
        <authorList>
            <consortium name="DOE Joint Genome Institute"/>
            <person name="Ahrendt S."/>
            <person name="Riley R."/>
            <person name="Andreopoulos W."/>
            <person name="Labutti K."/>
            <person name="Pangilinan J."/>
            <person name="Ruiz-Duenas F.J."/>
            <person name="Barrasa J.M."/>
            <person name="Sanchez-Garcia M."/>
            <person name="Camarero S."/>
            <person name="Miyauchi S."/>
            <person name="Serrano A."/>
            <person name="Linde D."/>
            <person name="Babiker R."/>
            <person name="Drula E."/>
            <person name="Ayuso-Fernandez I."/>
            <person name="Pacheco R."/>
            <person name="Padilla G."/>
            <person name="Ferreira P."/>
            <person name="Barriuso J."/>
            <person name="Kellner H."/>
            <person name="Castanera R."/>
            <person name="Alfaro M."/>
            <person name="Ramirez L."/>
            <person name="Pisabarro A.G."/>
            <person name="Kuo A."/>
            <person name="Tritt A."/>
            <person name="Lipzen A."/>
            <person name="He G."/>
            <person name="Yan M."/>
            <person name="Ng V."/>
            <person name="Cullen D."/>
            <person name="Martin F."/>
            <person name="Rosso M.-N."/>
            <person name="Henrissat B."/>
            <person name="Hibbett D."/>
            <person name="Martinez A.T."/>
            <person name="Grigoriev I.V."/>
        </authorList>
    </citation>
    <scope>NUCLEOTIDE SEQUENCE</scope>
    <source>
        <strain evidence="1">CIRM-BRFM 674</strain>
    </source>
</reference>
<dbReference type="OrthoDB" id="2669721at2759"/>
<keyword evidence="2" id="KW-1185">Reference proteome</keyword>
<comment type="caution">
    <text evidence="1">The sequence shown here is derived from an EMBL/GenBank/DDBJ whole genome shotgun (WGS) entry which is preliminary data.</text>
</comment>
<accession>A0A9P5YKC3</accession>
<protein>
    <submittedName>
        <fullName evidence="1">Uncharacterized protein</fullName>
    </submittedName>
</protein>
<dbReference type="EMBL" id="MU156052">
    <property type="protein sequence ID" value="KAF9470351.1"/>
    <property type="molecule type" value="Genomic_DNA"/>
</dbReference>
<feature type="non-terminal residue" evidence="1">
    <location>
        <position position="1"/>
    </location>
</feature>
<sequence length="147" mass="16945">KLLRWARLHLPNLQPVRTAWKERPKPMDKVRMSRIVKFHRPDAGKHPFFAEVQYFFQAEVQEKTEALALVSTFSPPDPELAKKSSGALLVCQYRGVAALEVILAKSIRTSIAMVPYKDPRNGKFYVSEKMGLDIAFMRAEREERENT</sequence>
<evidence type="ECO:0000313" key="1">
    <source>
        <dbReference type="EMBL" id="KAF9470351.1"/>
    </source>
</evidence>
<organism evidence="1 2">
    <name type="scientific">Pholiota conissans</name>
    <dbReference type="NCBI Taxonomy" id="109636"/>
    <lineage>
        <taxon>Eukaryota</taxon>
        <taxon>Fungi</taxon>
        <taxon>Dikarya</taxon>
        <taxon>Basidiomycota</taxon>
        <taxon>Agaricomycotina</taxon>
        <taxon>Agaricomycetes</taxon>
        <taxon>Agaricomycetidae</taxon>
        <taxon>Agaricales</taxon>
        <taxon>Agaricineae</taxon>
        <taxon>Strophariaceae</taxon>
        <taxon>Pholiota</taxon>
    </lineage>
</organism>
<evidence type="ECO:0000313" key="2">
    <source>
        <dbReference type="Proteomes" id="UP000807469"/>
    </source>
</evidence>
<dbReference type="Proteomes" id="UP000807469">
    <property type="component" value="Unassembled WGS sequence"/>
</dbReference>
<dbReference type="AlphaFoldDB" id="A0A9P5YKC3"/>